<evidence type="ECO:0000256" key="3">
    <source>
        <dbReference type="SAM" id="MobiDB-lite"/>
    </source>
</evidence>
<evidence type="ECO:0000259" key="4">
    <source>
        <dbReference type="PROSITE" id="PS50014"/>
    </source>
</evidence>
<feature type="compositionally biased region" description="Basic residues" evidence="3">
    <location>
        <begin position="458"/>
        <end position="467"/>
    </location>
</feature>
<dbReference type="GO" id="GO:0005634">
    <property type="term" value="C:nucleus"/>
    <property type="evidence" value="ECO:0007669"/>
    <property type="project" value="TreeGrafter"/>
</dbReference>
<feature type="compositionally biased region" description="Polar residues" evidence="3">
    <location>
        <begin position="178"/>
        <end position="187"/>
    </location>
</feature>
<feature type="domain" description="NET" evidence="5">
    <location>
        <begin position="730"/>
        <end position="811"/>
    </location>
</feature>
<dbReference type="Pfam" id="PF17035">
    <property type="entry name" value="BET"/>
    <property type="match status" value="1"/>
</dbReference>
<feature type="compositionally biased region" description="Low complexity" evidence="3">
    <location>
        <begin position="210"/>
        <end position="231"/>
    </location>
</feature>
<feature type="compositionally biased region" description="Basic and acidic residues" evidence="3">
    <location>
        <begin position="331"/>
        <end position="341"/>
    </location>
</feature>
<sequence length="889" mass="97205">MASPTEDAVALDSKPAPVEDQKDTVNGQVTEESNAEAPKADEAESKPKAADAPEESKEKTIDLVMNGKPSDDTATNGVTVHEIRPSKKEDSESRGVSMSKAEDKRTEGTPTPAEDKLPSKEEPQEEEEKPTEEKSAGSANEKRAEKDAEKDTKDTEKDTEKSAEKPIEKVKGEEATKPDTTTQSEDVQMTDVANDANDVSEPPREDDSSKPSSAPEPKSPAKSTPAAEPSSDQVMDDKPAEEAEEAVKAEDAPSTSEADKGPTHPTETSPEVAMTDAPSSKISREREEDLDDEPMAKRAKTEQKDEEAATSAVGTSAPGPEAMNRLASLPKWEEKETDKKPLTVHQRREVRKIIARVKKTKHGGHFRDAVMKLWPQLGDSYLTRIEKPMDLSQIDRNIRDPNGIYSTFGDLRKDLSLIYENTMTFNGAAHEVTSSAFFAIRAVWQEALLIPDEEPTRPKPKRTVRAPKPKDIDYTKPSRKKLKPELQFCDEVLAELMHPKNQVLNTWFMDAVDAEGLNIPDYYSIIKKPMDLGKVSRMLSNGDISSLKDFDRSVKLIFANCYQFNGPPQQGNPVSLTAKQLEDLYVQQMKGKDAWLSRYAKANAPAPAVSHESEEEEEDESDDGGEPAVPSVDYSKEVQEYSTKLEEESKKLNSLFASGAQQSLIDCQKVIVEALQGALHKAAQALSEAKPKQEKSSKKASKPSKNKTSSQPTHRKSLSGIPSTMKKPAVPKKPAPKKSLSAADKDAIASAINDLESAHLDRAIDIIKRDTGQNENNEGELELDIDQLSNEALLKLWDLCKKVLPGFGKSLAPAKSPEVTKSSSNKATPKSASKPKKNKPMSAQEQEARIAQLTAISQMYKSGQEPSESALAGSPPAGDSSDDSDSEEE</sequence>
<evidence type="ECO:0000259" key="5">
    <source>
        <dbReference type="PROSITE" id="PS51525"/>
    </source>
</evidence>
<dbReference type="AlphaFoldDB" id="A0A0M9VTZ4"/>
<accession>A0A0M9VTZ4</accession>
<feature type="compositionally biased region" description="Polar residues" evidence="3">
    <location>
        <begin position="854"/>
        <end position="867"/>
    </location>
</feature>
<feature type="compositionally biased region" description="Basic and acidic residues" evidence="3">
    <location>
        <begin position="235"/>
        <end position="262"/>
    </location>
</feature>
<dbReference type="PANTHER" id="PTHR22880:SF225">
    <property type="entry name" value="BROMODOMAIN-CONTAINING PROTEIN BET-1-RELATED"/>
    <property type="match status" value="1"/>
</dbReference>
<feature type="compositionally biased region" description="Basic and acidic residues" evidence="3">
    <location>
        <begin position="38"/>
        <end position="61"/>
    </location>
</feature>
<dbReference type="SUPFAM" id="SSF47370">
    <property type="entry name" value="Bromodomain"/>
    <property type="match status" value="2"/>
</dbReference>
<gene>
    <name evidence="6" type="ORF">ESCO_001384</name>
</gene>
<dbReference type="Gene3D" id="1.20.920.10">
    <property type="entry name" value="Bromodomain-like"/>
    <property type="match status" value="2"/>
</dbReference>
<dbReference type="InterPro" id="IPR050935">
    <property type="entry name" value="Bromo_chromatin_reader"/>
</dbReference>
<feature type="region of interest" description="Disordered" evidence="3">
    <location>
        <begin position="686"/>
        <end position="743"/>
    </location>
</feature>
<dbReference type="CDD" id="cd04369">
    <property type="entry name" value="Bromodomain"/>
    <property type="match status" value="1"/>
</dbReference>
<comment type="caution">
    <text evidence="6">The sequence shown here is derived from an EMBL/GenBank/DDBJ whole genome shotgun (WGS) entry which is preliminary data.</text>
</comment>
<feature type="region of interest" description="Disordered" evidence="3">
    <location>
        <begin position="808"/>
        <end position="889"/>
    </location>
</feature>
<protein>
    <submittedName>
        <fullName evidence="6">Bromodomain-containing factor 1</fullName>
    </submittedName>
</protein>
<dbReference type="GO" id="GO:0006338">
    <property type="term" value="P:chromatin remodeling"/>
    <property type="evidence" value="ECO:0007669"/>
    <property type="project" value="TreeGrafter"/>
</dbReference>
<dbReference type="SMART" id="SM00297">
    <property type="entry name" value="BROMO"/>
    <property type="match status" value="1"/>
</dbReference>
<feature type="compositionally biased region" description="Basic and acidic residues" evidence="3">
    <location>
        <begin position="100"/>
        <end position="122"/>
    </location>
</feature>
<dbReference type="PANTHER" id="PTHR22880">
    <property type="entry name" value="FALZ-RELATED BROMODOMAIN-CONTAINING PROTEINS"/>
    <property type="match status" value="1"/>
</dbReference>
<feature type="compositionally biased region" description="Basic and acidic residues" evidence="3">
    <location>
        <begin position="81"/>
        <end position="93"/>
    </location>
</feature>
<evidence type="ECO:0000256" key="2">
    <source>
        <dbReference type="PROSITE-ProRule" id="PRU00035"/>
    </source>
</evidence>
<evidence type="ECO:0000313" key="7">
    <source>
        <dbReference type="Proteomes" id="UP000053831"/>
    </source>
</evidence>
<feature type="compositionally biased region" description="Acidic residues" evidence="3">
    <location>
        <begin position="613"/>
        <end position="625"/>
    </location>
</feature>
<dbReference type="PROSITE" id="PS50014">
    <property type="entry name" value="BROMODOMAIN_2"/>
    <property type="match status" value="2"/>
</dbReference>
<dbReference type="InterPro" id="IPR036427">
    <property type="entry name" value="Bromodomain-like_sf"/>
</dbReference>
<dbReference type="STRING" id="150374.A0A0M9VTZ4"/>
<organism evidence="6 7">
    <name type="scientific">Escovopsis weberi</name>
    <dbReference type="NCBI Taxonomy" id="150374"/>
    <lineage>
        <taxon>Eukaryota</taxon>
        <taxon>Fungi</taxon>
        <taxon>Dikarya</taxon>
        <taxon>Ascomycota</taxon>
        <taxon>Pezizomycotina</taxon>
        <taxon>Sordariomycetes</taxon>
        <taxon>Hypocreomycetidae</taxon>
        <taxon>Hypocreales</taxon>
        <taxon>Hypocreaceae</taxon>
        <taxon>Escovopsis</taxon>
    </lineage>
</organism>
<dbReference type="Gene3D" id="1.20.1270.220">
    <property type="match status" value="1"/>
</dbReference>
<dbReference type="EMBL" id="LGSR01000020">
    <property type="protein sequence ID" value="KOS19352.1"/>
    <property type="molecule type" value="Genomic_DNA"/>
</dbReference>
<dbReference type="GO" id="GO:0006355">
    <property type="term" value="P:regulation of DNA-templated transcription"/>
    <property type="evidence" value="ECO:0007669"/>
    <property type="project" value="TreeGrafter"/>
</dbReference>
<dbReference type="GO" id="GO:0000785">
    <property type="term" value="C:chromatin"/>
    <property type="evidence" value="ECO:0007669"/>
    <property type="project" value="TreeGrafter"/>
</dbReference>
<feature type="compositionally biased region" description="Basic and acidic residues" evidence="3">
    <location>
        <begin position="294"/>
        <end position="307"/>
    </location>
</feature>
<feature type="compositionally biased region" description="Low complexity" evidence="3">
    <location>
        <begin position="820"/>
        <end position="832"/>
    </location>
</feature>
<reference evidence="6 7" key="1">
    <citation type="submission" date="2015-07" db="EMBL/GenBank/DDBJ databases">
        <title>The genome of the fungus Escovopsis weberi, a specialized disease agent of ant agriculture.</title>
        <authorList>
            <person name="de Man T.J."/>
            <person name="Stajich J.E."/>
            <person name="Kubicek C.P."/>
            <person name="Chenthamara K."/>
            <person name="Atanasova L."/>
            <person name="Druzhinina I.S."/>
            <person name="Birnbaum S."/>
            <person name="Barribeau S.M."/>
            <person name="Teiling C."/>
            <person name="Suen G."/>
            <person name="Currie C."/>
            <person name="Gerardo N.M."/>
        </authorList>
    </citation>
    <scope>NUCLEOTIDE SEQUENCE [LARGE SCALE GENOMIC DNA]</scope>
</reference>
<proteinExistence type="predicted"/>
<feature type="region of interest" description="Disordered" evidence="3">
    <location>
        <begin position="605"/>
        <end position="642"/>
    </location>
</feature>
<feature type="domain" description="Bromo" evidence="4">
    <location>
        <begin position="358"/>
        <end position="433"/>
    </location>
</feature>
<feature type="compositionally biased region" description="Basic and acidic residues" evidence="3">
    <location>
        <begin position="131"/>
        <end position="177"/>
    </location>
</feature>
<feature type="compositionally biased region" description="Acidic residues" evidence="3">
    <location>
        <begin position="880"/>
        <end position="889"/>
    </location>
</feature>
<feature type="domain" description="Bromo" evidence="4">
    <location>
        <begin position="500"/>
        <end position="572"/>
    </location>
</feature>
<feature type="region of interest" description="Disordered" evidence="3">
    <location>
        <begin position="1"/>
        <end position="344"/>
    </location>
</feature>
<feature type="region of interest" description="Disordered" evidence="3">
    <location>
        <begin position="453"/>
        <end position="476"/>
    </location>
</feature>
<evidence type="ECO:0000256" key="1">
    <source>
        <dbReference type="ARBA" id="ARBA00023117"/>
    </source>
</evidence>
<dbReference type="PRINTS" id="PR00503">
    <property type="entry name" value="BROMODOMAIN"/>
</dbReference>
<name>A0A0M9VTZ4_ESCWE</name>
<evidence type="ECO:0000313" key="6">
    <source>
        <dbReference type="EMBL" id="KOS19352.1"/>
    </source>
</evidence>
<dbReference type="InterPro" id="IPR001487">
    <property type="entry name" value="Bromodomain"/>
</dbReference>
<dbReference type="Pfam" id="PF00439">
    <property type="entry name" value="Bromodomain"/>
    <property type="match status" value="2"/>
</dbReference>
<keyword evidence="1 2" id="KW-0103">Bromodomain</keyword>
<dbReference type="OrthoDB" id="784962at2759"/>
<dbReference type="InterPro" id="IPR038336">
    <property type="entry name" value="NET_sf"/>
</dbReference>
<dbReference type="PROSITE" id="PS51525">
    <property type="entry name" value="NET"/>
    <property type="match status" value="1"/>
</dbReference>
<dbReference type="Proteomes" id="UP000053831">
    <property type="component" value="Unassembled WGS sequence"/>
</dbReference>
<keyword evidence="7" id="KW-1185">Reference proteome</keyword>
<dbReference type="InterPro" id="IPR027353">
    <property type="entry name" value="NET_dom"/>
</dbReference>